<reference evidence="1" key="1">
    <citation type="submission" date="2023-05" db="EMBL/GenBank/DDBJ databases">
        <title>Nepenthes gracilis genome sequencing.</title>
        <authorList>
            <person name="Fukushima K."/>
        </authorList>
    </citation>
    <scope>NUCLEOTIDE SEQUENCE</scope>
    <source>
        <strain evidence="1">SING2019-196</strain>
    </source>
</reference>
<name>A0AAD3TKT8_NEPGR</name>
<evidence type="ECO:0000313" key="2">
    <source>
        <dbReference type="Proteomes" id="UP001279734"/>
    </source>
</evidence>
<dbReference type="Proteomes" id="UP001279734">
    <property type="component" value="Unassembled WGS sequence"/>
</dbReference>
<proteinExistence type="predicted"/>
<dbReference type="PANTHER" id="PTHR36811">
    <property type="entry name" value="OS08G0444440 PROTEIN"/>
    <property type="match status" value="1"/>
</dbReference>
<organism evidence="1 2">
    <name type="scientific">Nepenthes gracilis</name>
    <name type="common">Slender pitcher plant</name>
    <dbReference type="NCBI Taxonomy" id="150966"/>
    <lineage>
        <taxon>Eukaryota</taxon>
        <taxon>Viridiplantae</taxon>
        <taxon>Streptophyta</taxon>
        <taxon>Embryophyta</taxon>
        <taxon>Tracheophyta</taxon>
        <taxon>Spermatophyta</taxon>
        <taxon>Magnoliopsida</taxon>
        <taxon>eudicotyledons</taxon>
        <taxon>Gunneridae</taxon>
        <taxon>Pentapetalae</taxon>
        <taxon>Caryophyllales</taxon>
        <taxon>Nepenthaceae</taxon>
        <taxon>Nepenthes</taxon>
    </lineage>
</organism>
<keyword evidence="2" id="KW-1185">Reference proteome</keyword>
<evidence type="ECO:0000313" key="1">
    <source>
        <dbReference type="EMBL" id="GMH30979.1"/>
    </source>
</evidence>
<dbReference type="AlphaFoldDB" id="A0AAD3TKT8"/>
<accession>A0AAD3TKT8</accession>
<comment type="caution">
    <text evidence="1">The sequence shown here is derived from an EMBL/GenBank/DDBJ whole genome shotgun (WGS) entry which is preliminary data.</text>
</comment>
<dbReference type="PANTHER" id="PTHR36811:SF2">
    <property type="entry name" value="OS08G0444440 PROTEIN"/>
    <property type="match status" value="1"/>
</dbReference>
<protein>
    <submittedName>
        <fullName evidence="1">Uncharacterized protein</fullName>
    </submittedName>
</protein>
<sequence length="187" mass="21250">MEGKMRLGVKRKRATTRRSRKKFLKHVVNYLTSDTYMYSSLISTPPFDSSDSEKTSVHIRGVAVNVPIEEGRKTKFGEMLKYLKSDTYLYAPLLVLLPPPCSNTKETFLPSGQQLQFERASREILSRNLCWETRETAKETLYKKIHDKGPKDYHVPASISPQQIVAHMEVTKKVVHANCCSSSVPGT</sequence>
<gene>
    <name evidence="1" type="ORF">Nepgr_032822</name>
</gene>
<dbReference type="EMBL" id="BSYO01000039">
    <property type="protein sequence ID" value="GMH30979.1"/>
    <property type="molecule type" value="Genomic_DNA"/>
</dbReference>